<dbReference type="WBParaSite" id="nRc.2.0.1.t43149-RA">
    <property type="protein sequence ID" value="nRc.2.0.1.t43149-RA"/>
    <property type="gene ID" value="nRc.2.0.1.g43149"/>
</dbReference>
<name>A0A915KXF1_ROMCU</name>
<dbReference type="AlphaFoldDB" id="A0A915KXF1"/>
<feature type="region of interest" description="Disordered" evidence="1">
    <location>
        <begin position="64"/>
        <end position="166"/>
    </location>
</feature>
<dbReference type="Proteomes" id="UP000887565">
    <property type="component" value="Unplaced"/>
</dbReference>
<evidence type="ECO:0000256" key="1">
    <source>
        <dbReference type="SAM" id="MobiDB-lite"/>
    </source>
</evidence>
<organism evidence="2 3">
    <name type="scientific">Romanomermis culicivorax</name>
    <name type="common">Nematode worm</name>
    <dbReference type="NCBI Taxonomy" id="13658"/>
    <lineage>
        <taxon>Eukaryota</taxon>
        <taxon>Metazoa</taxon>
        <taxon>Ecdysozoa</taxon>
        <taxon>Nematoda</taxon>
        <taxon>Enoplea</taxon>
        <taxon>Dorylaimia</taxon>
        <taxon>Mermithida</taxon>
        <taxon>Mermithoidea</taxon>
        <taxon>Mermithidae</taxon>
        <taxon>Romanomermis</taxon>
    </lineage>
</organism>
<proteinExistence type="predicted"/>
<evidence type="ECO:0000313" key="3">
    <source>
        <dbReference type="WBParaSite" id="nRc.2.0.1.t43149-RA"/>
    </source>
</evidence>
<feature type="compositionally biased region" description="Acidic residues" evidence="1">
    <location>
        <begin position="65"/>
        <end position="77"/>
    </location>
</feature>
<evidence type="ECO:0000313" key="2">
    <source>
        <dbReference type="Proteomes" id="UP000887565"/>
    </source>
</evidence>
<accession>A0A915KXF1</accession>
<protein>
    <submittedName>
        <fullName evidence="3">Uncharacterized protein</fullName>
    </submittedName>
</protein>
<feature type="region of interest" description="Disordered" evidence="1">
    <location>
        <begin position="189"/>
        <end position="211"/>
    </location>
</feature>
<feature type="compositionally biased region" description="Basic and acidic residues" evidence="1">
    <location>
        <begin position="195"/>
        <end position="211"/>
    </location>
</feature>
<sequence>LNPPEEAYNTTIFLPRYLLRAGRISGYFFIFVYPTNITTDDKQKFIKYYYRMAKRSAEAVITDDNLFDSDQSDEEPVENVSDSGRPMTGQPPFSFLPSKRVRKRASECDDDYAPTSGNESDSESEQRNNEQPNNGSANLLADAPNLNKDVPDVPNLTSDTTPSGKGRTRWRLVNELTKQKIVKRLRSSGQGFKNDAGKDVPPKSIRPIENHSHGKSTLFKCSEFDEASRIEMFNAYWQKGEDYKGKKEFLLQYTSQSNLKRCRTKMPSENTRN</sequence>
<keyword evidence="2" id="KW-1185">Reference proteome</keyword>
<reference evidence="3" key="1">
    <citation type="submission" date="2022-11" db="UniProtKB">
        <authorList>
            <consortium name="WormBaseParasite"/>
        </authorList>
    </citation>
    <scope>IDENTIFICATION</scope>
</reference>